<reference evidence="2 3" key="1">
    <citation type="journal article" date="2019" name="Int. J. Syst. Evol. Microbiol.">
        <title>Streptomyces cyaneochromogenes sp. nov., a blue pigment-producing actinomycete from manganese-contaminated soil.</title>
        <authorList>
            <person name="Tang X."/>
            <person name="Zhao J."/>
            <person name="Li K."/>
            <person name="Chen Z."/>
            <person name="Sun Y."/>
            <person name="Gao J."/>
        </authorList>
    </citation>
    <scope>NUCLEOTIDE SEQUENCE [LARGE SCALE GENOMIC DNA]</scope>
    <source>
        <strain evidence="2 3">MK-45</strain>
    </source>
</reference>
<feature type="compositionally biased region" description="Polar residues" evidence="1">
    <location>
        <begin position="90"/>
        <end position="102"/>
    </location>
</feature>
<accession>A0A3S9MAI3</accession>
<evidence type="ECO:0000313" key="2">
    <source>
        <dbReference type="EMBL" id="AZQ36105.1"/>
    </source>
</evidence>
<dbReference type="Proteomes" id="UP000280298">
    <property type="component" value="Chromosome"/>
</dbReference>
<feature type="compositionally biased region" description="Pro residues" evidence="1">
    <location>
        <begin position="26"/>
        <end position="38"/>
    </location>
</feature>
<evidence type="ECO:0000313" key="3">
    <source>
        <dbReference type="Proteomes" id="UP000280298"/>
    </source>
</evidence>
<gene>
    <name evidence="2" type="ORF">EJ357_23650</name>
</gene>
<name>A0A3S9MAI3_9ACTN</name>
<feature type="region of interest" description="Disordered" evidence="1">
    <location>
        <begin position="1"/>
        <end position="51"/>
    </location>
</feature>
<dbReference type="EMBL" id="CP034539">
    <property type="protein sequence ID" value="AZQ36105.1"/>
    <property type="molecule type" value="Genomic_DNA"/>
</dbReference>
<protein>
    <submittedName>
        <fullName evidence="2">Uncharacterized protein</fullName>
    </submittedName>
</protein>
<sequence length="109" mass="11638">MGRGWGTDDFSPPPPLPVPSLGAAAPRPPLRPEGPRPQTPDGLKGRDRPRNAGRLRYAVRCCVDRPCPCGAYGVTVKLRRIAVVRPGSPSAFTRSATASGVTRPQARRT</sequence>
<dbReference type="AlphaFoldDB" id="A0A3S9MAI3"/>
<keyword evidence="3" id="KW-1185">Reference proteome</keyword>
<dbReference type="KEGG" id="scya:EJ357_23650"/>
<organism evidence="2 3">
    <name type="scientific">Streptomyces cyaneochromogenes</name>
    <dbReference type="NCBI Taxonomy" id="2496836"/>
    <lineage>
        <taxon>Bacteria</taxon>
        <taxon>Bacillati</taxon>
        <taxon>Actinomycetota</taxon>
        <taxon>Actinomycetes</taxon>
        <taxon>Kitasatosporales</taxon>
        <taxon>Streptomycetaceae</taxon>
        <taxon>Streptomyces</taxon>
    </lineage>
</organism>
<evidence type="ECO:0000256" key="1">
    <source>
        <dbReference type="SAM" id="MobiDB-lite"/>
    </source>
</evidence>
<proteinExistence type="predicted"/>
<feature type="region of interest" description="Disordered" evidence="1">
    <location>
        <begin position="89"/>
        <end position="109"/>
    </location>
</feature>